<reference evidence="6 7" key="1">
    <citation type="submission" date="2021-02" db="EMBL/GenBank/DDBJ databases">
        <title>Plant Genome Project.</title>
        <authorList>
            <person name="Zhang R.-G."/>
        </authorList>
    </citation>
    <scope>NUCLEOTIDE SEQUENCE [LARGE SCALE GENOMIC DNA]</scope>
    <source>
        <tissue evidence="6">Leaves</tissue>
    </source>
</reference>
<dbReference type="Proteomes" id="UP000827721">
    <property type="component" value="Unassembled WGS sequence"/>
</dbReference>
<dbReference type="PANTHER" id="PTHR24064">
    <property type="entry name" value="SOLUTE CARRIER FAMILY 22 MEMBER"/>
    <property type="match status" value="1"/>
</dbReference>
<evidence type="ECO:0000256" key="4">
    <source>
        <dbReference type="ARBA" id="ARBA00023136"/>
    </source>
</evidence>
<evidence type="ECO:0000313" key="6">
    <source>
        <dbReference type="EMBL" id="KAH7557200.1"/>
    </source>
</evidence>
<evidence type="ECO:0008006" key="8">
    <source>
        <dbReference type="Google" id="ProtNLM"/>
    </source>
</evidence>
<feature type="transmembrane region" description="Helical" evidence="5">
    <location>
        <begin position="105"/>
        <end position="124"/>
    </location>
</feature>
<dbReference type="SUPFAM" id="SSF103473">
    <property type="entry name" value="MFS general substrate transporter"/>
    <property type="match status" value="1"/>
</dbReference>
<evidence type="ECO:0000256" key="5">
    <source>
        <dbReference type="SAM" id="Phobius"/>
    </source>
</evidence>
<dbReference type="InterPro" id="IPR036259">
    <property type="entry name" value="MFS_trans_sf"/>
</dbReference>
<organism evidence="6 7">
    <name type="scientific">Xanthoceras sorbifolium</name>
    <dbReference type="NCBI Taxonomy" id="99658"/>
    <lineage>
        <taxon>Eukaryota</taxon>
        <taxon>Viridiplantae</taxon>
        <taxon>Streptophyta</taxon>
        <taxon>Embryophyta</taxon>
        <taxon>Tracheophyta</taxon>
        <taxon>Spermatophyta</taxon>
        <taxon>Magnoliopsida</taxon>
        <taxon>eudicotyledons</taxon>
        <taxon>Gunneridae</taxon>
        <taxon>Pentapetalae</taxon>
        <taxon>rosids</taxon>
        <taxon>malvids</taxon>
        <taxon>Sapindales</taxon>
        <taxon>Sapindaceae</taxon>
        <taxon>Xanthoceroideae</taxon>
        <taxon>Xanthoceras</taxon>
    </lineage>
</organism>
<keyword evidence="7" id="KW-1185">Reference proteome</keyword>
<keyword evidence="2 5" id="KW-0812">Transmembrane</keyword>
<proteinExistence type="predicted"/>
<evidence type="ECO:0000256" key="2">
    <source>
        <dbReference type="ARBA" id="ARBA00022692"/>
    </source>
</evidence>
<keyword evidence="3 5" id="KW-1133">Transmembrane helix</keyword>
<comment type="caution">
    <text evidence="6">The sequence shown here is derived from an EMBL/GenBank/DDBJ whole genome shotgun (WGS) entry which is preliminary data.</text>
</comment>
<keyword evidence="4 5" id="KW-0472">Membrane</keyword>
<evidence type="ECO:0000313" key="7">
    <source>
        <dbReference type="Proteomes" id="UP000827721"/>
    </source>
</evidence>
<dbReference type="EMBL" id="JAFEMO010000011">
    <property type="protein sequence ID" value="KAH7557200.1"/>
    <property type="molecule type" value="Genomic_DNA"/>
</dbReference>
<evidence type="ECO:0000256" key="3">
    <source>
        <dbReference type="ARBA" id="ARBA00022989"/>
    </source>
</evidence>
<accession>A0ABQ8HEY2</accession>
<evidence type="ECO:0000256" key="1">
    <source>
        <dbReference type="ARBA" id="ARBA00004141"/>
    </source>
</evidence>
<gene>
    <name evidence="6" type="ORF">JRO89_XS11G0072700</name>
</gene>
<sequence length="126" mass="13279">MGATIVEQIVSITPAENYVPKLEMQEVTIVENAVSVAPAENDEMAGFGKVVELFPNATTFIVPAEIFPARLRSTCHGISAAAGKTGAVVGAIGFLAATDAIGMRIVFIIFGVVNFLGMMFTFLVPE</sequence>
<name>A0ABQ8HEY2_9ROSI</name>
<dbReference type="InterPro" id="IPR005828">
    <property type="entry name" value="MFS_sugar_transport-like"/>
</dbReference>
<dbReference type="Gene3D" id="1.20.1250.20">
    <property type="entry name" value="MFS general substrate transporter like domains"/>
    <property type="match status" value="1"/>
</dbReference>
<protein>
    <recommendedName>
        <fullName evidence="8">Major facilitator superfamily (MFS) profile domain-containing protein</fullName>
    </recommendedName>
</protein>
<dbReference type="Pfam" id="PF00083">
    <property type="entry name" value="Sugar_tr"/>
    <property type="match status" value="1"/>
</dbReference>
<comment type="subcellular location">
    <subcellularLocation>
        <location evidence="1">Membrane</location>
        <topology evidence="1">Multi-pass membrane protein</topology>
    </subcellularLocation>
</comment>